<proteinExistence type="predicted"/>
<keyword evidence="1" id="KW-1133">Transmembrane helix</keyword>
<reference evidence="2 3" key="1">
    <citation type="journal article" date="2015" name="Nature">
        <title>rRNA introns, odd ribosomes, and small enigmatic genomes across a large radiation of phyla.</title>
        <authorList>
            <person name="Brown C.T."/>
            <person name="Hug L.A."/>
            <person name="Thomas B.C."/>
            <person name="Sharon I."/>
            <person name="Castelle C.J."/>
            <person name="Singh A."/>
            <person name="Wilkins M.J."/>
            <person name="Williams K.H."/>
            <person name="Banfield J.F."/>
        </authorList>
    </citation>
    <scope>NUCLEOTIDE SEQUENCE [LARGE SCALE GENOMIC DNA]</scope>
</reference>
<protein>
    <recommendedName>
        <fullName evidence="4">Holin</fullName>
    </recommendedName>
</protein>
<organism evidence="2 3">
    <name type="scientific">Candidatus Woesebacteria bacterium GW2011_GWB1_38_8</name>
    <dbReference type="NCBI Taxonomy" id="1618570"/>
    <lineage>
        <taxon>Bacteria</taxon>
        <taxon>Candidatus Woeseibacteriota</taxon>
    </lineage>
</organism>
<dbReference type="AlphaFoldDB" id="A0A0G0NIC9"/>
<dbReference type="EMBL" id="LBVL01000005">
    <property type="protein sequence ID" value="KKQ85629.1"/>
    <property type="molecule type" value="Genomic_DNA"/>
</dbReference>
<evidence type="ECO:0000256" key="1">
    <source>
        <dbReference type="SAM" id="Phobius"/>
    </source>
</evidence>
<comment type="caution">
    <text evidence="2">The sequence shown here is derived from an EMBL/GenBank/DDBJ whole genome shotgun (WGS) entry which is preliminary data.</text>
</comment>
<evidence type="ECO:0000313" key="2">
    <source>
        <dbReference type="EMBL" id="KKQ85629.1"/>
    </source>
</evidence>
<feature type="transmembrane region" description="Helical" evidence="1">
    <location>
        <begin position="52"/>
        <end position="70"/>
    </location>
</feature>
<keyword evidence="1" id="KW-0472">Membrane</keyword>
<evidence type="ECO:0008006" key="4">
    <source>
        <dbReference type="Google" id="ProtNLM"/>
    </source>
</evidence>
<dbReference type="Proteomes" id="UP000034081">
    <property type="component" value="Unassembled WGS sequence"/>
</dbReference>
<dbReference type="STRING" id="1618570.UT08_C0005G0080"/>
<gene>
    <name evidence="2" type="ORF">UT08_C0005G0080</name>
</gene>
<evidence type="ECO:0000313" key="3">
    <source>
        <dbReference type="Proteomes" id="UP000034081"/>
    </source>
</evidence>
<sequence length="130" mass="14131">MKINVKEFLLSGLADAVKKLGVVGTISYVGAAAIFAVLLFTNFDTEPVKAGVLLAIGAVLLFYSGAIYWSETKQETTKIKEALGVLREVYNRMAEQISTADKDKTVSITMTIDNLPDKIAEVIKKSSKEN</sequence>
<feature type="transmembrane region" description="Helical" evidence="1">
    <location>
        <begin position="20"/>
        <end position="40"/>
    </location>
</feature>
<name>A0A0G0NIC9_9BACT</name>
<accession>A0A0G0NIC9</accession>
<keyword evidence="1" id="KW-0812">Transmembrane</keyword>